<dbReference type="InterPro" id="IPR004472">
    <property type="entry name" value="DTB_synth_BioD"/>
</dbReference>
<evidence type="ECO:0000256" key="7">
    <source>
        <dbReference type="ARBA" id="ARBA00022842"/>
    </source>
</evidence>
<evidence type="ECO:0000256" key="2">
    <source>
        <dbReference type="ARBA" id="ARBA00022598"/>
    </source>
</evidence>
<dbReference type="Proteomes" id="UP000001369">
    <property type="component" value="Chromosome"/>
</dbReference>
<comment type="function">
    <text evidence="9">Catalyzes a mechanistically unusual reaction, the ATP-dependent insertion of CO2 between the N7 and N8 nitrogen atoms of 7,8-diaminopelargonic acid (DAPA, also called 7,8-diammoniononanoate) to form a ureido ring.</text>
</comment>
<dbReference type="GO" id="GO:0000287">
    <property type="term" value="F:magnesium ion binding"/>
    <property type="evidence" value="ECO:0007669"/>
    <property type="project" value="UniProtKB-UniRule"/>
</dbReference>
<organism evidence="10 11">
    <name type="scientific">Sulfurihydrogenibium azorense (strain DSM 15241 / OCM 825 / Az-Fu1)</name>
    <dbReference type="NCBI Taxonomy" id="204536"/>
    <lineage>
        <taxon>Bacteria</taxon>
        <taxon>Pseudomonadati</taxon>
        <taxon>Aquificota</taxon>
        <taxon>Aquificia</taxon>
        <taxon>Aquificales</taxon>
        <taxon>Hydrogenothermaceae</taxon>
        <taxon>Sulfurihydrogenibium</taxon>
    </lineage>
</organism>
<keyword evidence="7 9" id="KW-0460">Magnesium</keyword>
<keyword evidence="3 9" id="KW-0479">Metal-binding</keyword>
<dbReference type="PIRSF" id="PIRSF006755">
    <property type="entry name" value="DTB_synth"/>
    <property type="match status" value="1"/>
</dbReference>
<comment type="subunit">
    <text evidence="9">Homodimer.</text>
</comment>
<feature type="binding site" evidence="9">
    <location>
        <position position="109"/>
    </location>
    <ligand>
        <name>Mg(2+)</name>
        <dbReference type="ChEBI" id="CHEBI:18420"/>
    </ligand>
</feature>
<sequence>MLNSLFITATDTGVGKTTVSAAICKLLKEKGVNVAYFKPAETGCQPIPQDAYTISKITGQPLEEVVIYTFENPVAPYTATVLEGKEIDIQKIIKHYKYLKTKYDFVIVEGAGGLLVPIKKNYTYLNLIEDLNIPVLIVSRASLGTINHTALTIRALEGKQIVGIVMNGFSGEDISEETNPQIIQEMTGVKVLAKCKKSQQPVEECYSKLMDFVKTFV</sequence>
<feature type="binding site" evidence="9">
    <location>
        <begin position="109"/>
        <end position="112"/>
    </location>
    <ligand>
        <name>ATP</name>
        <dbReference type="ChEBI" id="CHEBI:30616"/>
    </ligand>
</feature>
<dbReference type="KEGG" id="saf:SULAZ_1522"/>
<keyword evidence="6 9" id="KW-0067">ATP-binding</keyword>
<comment type="catalytic activity">
    <reaction evidence="9">
        <text>(7R,8S)-7,8-diammoniononanoate + CO2 + ATP = (4R,5S)-dethiobiotin + ADP + phosphate + 3 H(+)</text>
        <dbReference type="Rhea" id="RHEA:15805"/>
        <dbReference type="ChEBI" id="CHEBI:15378"/>
        <dbReference type="ChEBI" id="CHEBI:16526"/>
        <dbReference type="ChEBI" id="CHEBI:30616"/>
        <dbReference type="ChEBI" id="CHEBI:43474"/>
        <dbReference type="ChEBI" id="CHEBI:149469"/>
        <dbReference type="ChEBI" id="CHEBI:149473"/>
        <dbReference type="ChEBI" id="CHEBI:456216"/>
        <dbReference type="EC" id="6.3.3.3"/>
    </reaction>
</comment>
<comment type="caution">
    <text evidence="9">Lacks conserved residue(s) required for the propagation of feature annotation.</text>
</comment>
<evidence type="ECO:0000313" key="10">
    <source>
        <dbReference type="EMBL" id="ACN98244.1"/>
    </source>
</evidence>
<evidence type="ECO:0000256" key="3">
    <source>
        <dbReference type="ARBA" id="ARBA00022723"/>
    </source>
</evidence>
<dbReference type="UniPathway" id="UPA00078">
    <property type="reaction ID" value="UER00161"/>
</dbReference>
<dbReference type="CDD" id="cd03109">
    <property type="entry name" value="DTBS"/>
    <property type="match status" value="1"/>
</dbReference>
<reference evidence="10 11" key="1">
    <citation type="journal article" date="2009" name="J. Bacteriol.">
        <title>Complete and draft genome sequences of six members of the Aquificales.</title>
        <authorList>
            <person name="Reysenbach A.L."/>
            <person name="Hamamura N."/>
            <person name="Podar M."/>
            <person name="Griffiths E."/>
            <person name="Ferreira S."/>
            <person name="Hochstein R."/>
            <person name="Heidelberg J."/>
            <person name="Johnson J."/>
            <person name="Mead D."/>
            <person name="Pohorille A."/>
            <person name="Sarmiento M."/>
            <person name="Schweighofer K."/>
            <person name="Seshadri R."/>
            <person name="Voytek M.A."/>
        </authorList>
    </citation>
    <scope>NUCLEOTIDE SEQUENCE [LARGE SCALE GENOMIC DNA]</scope>
    <source>
        <strain evidence="11">Az-Fu1 / DSM 15241 / OCM 825</strain>
    </source>
</reference>
<evidence type="ECO:0000256" key="4">
    <source>
        <dbReference type="ARBA" id="ARBA00022741"/>
    </source>
</evidence>
<dbReference type="Gene3D" id="3.40.50.300">
    <property type="entry name" value="P-loop containing nucleotide triphosphate hydrolases"/>
    <property type="match status" value="1"/>
</dbReference>
<feature type="binding site" evidence="9">
    <location>
        <begin position="13"/>
        <end position="18"/>
    </location>
    <ligand>
        <name>ATP</name>
        <dbReference type="ChEBI" id="CHEBI:30616"/>
    </ligand>
</feature>
<comment type="similarity">
    <text evidence="9">Belongs to the dethiobiotin synthetase family.</text>
</comment>
<name>C1DWK1_SULAA</name>
<dbReference type="GO" id="GO:0005524">
    <property type="term" value="F:ATP binding"/>
    <property type="evidence" value="ECO:0007669"/>
    <property type="project" value="UniProtKB-UniRule"/>
</dbReference>
<feature type="binding site" evidence="9">
    <location>
        <position position="42"/>
    </location>
    <ligand>
        <name>substrate</name>
    </ligand>
</feature>
<dbReference type="GO" id="GO:0005829">
    <property type="term" value="C:cytosol"/>
    <property type="evidence" value="ECO:0007669"/>
    <property type="project" value="TreeGrafter"/>
</dbReference>
<comment type="subcellular location">
    <subcellularLocation>
        <location evidence="9">Cytoplasm</location>
    </subcellularLocation>
</comment>
<dbReference type="HAMAP" id="MF_00336">
    <property type="entry name" value="BioD"/>
    <property type="match status" value="1"/>
</dbReference>
<dbReference type="STRING" id="204536.SULAZ_1522"/>
<evidence type="ECO:0000313" key="11">
    <source>
        <dbReference type="Proteomes" id="UP000001369"/>
    </source>
</evidence>
<dbReference type="Pfam" id="PF13500">
    <property type="entry name" value="AAA_26"/>
    <property type="match status" value="1"/>
</dbReference>
<dbReference type="AlphaFoldDB" id="C1DWK1"/>
<dbReference type="HOGENOM" id="CLU_072551_3_1_0"/>
<protein>
    <recommendedName>
        <fullName evidence="9">ATP-dependent dethiobiotin synthetase BioD</fullName>
        <ecNumber evidence="9">6.3.3.3</ecNumber>
    </recommendedName>
    <alternativeName>
        <fullName evidence="9">DTB synthetase</fullName>
        <shortName evidence="9">DTBS</shortName>
    </alternativeName>
    <alternativeName>
        <fullName evidence="9">Dethiobiotin synthase</fullName>
    </alternativeName>
</protein>
<evidence type="ECO:0000256" key="8">
    <source>
        <dbReference type="ARBA" id="ARBA00047386"/>
    </source>
</evidence>
<keyword evidence="2 9" id="KW-0436">Ligase</keyword>
<evidence type="ECO:0000256" key="9">
    <source>
        <dbReference type="HAMAP-Rule" id="MF_00336"/>
    </source>
</evidence>
<evidence type="ECO:0000256" key="6">
    <source>
        <dbReference type="ARBA" id="ARBA00022840"/>
    </source>
</evidence>
<dbReference type="EMBL" id="CP001229">
    <property type="protein sequence ID" value="ACN98244.1"/>
    <property type="molecule type" value="Genomic_DNA"/>
</dbReference>
<comment type="catalytic activity">
    <reaction evidence="8">
        <text>(7R,8S)-8-amino-7-(carboxyamino)nonanoate + ATP = (4R,5S)-dethiobiotin + ADP + phosphate + H(+)</text>
        <dbReference type="Rhea" id="RHEA:63684"/>
        <dbReference type="ChEBI" id="CHEBI:15378"/>
        <dbReference type="ChEBI" id="CHEBI:30616"/>
        <dbReference type="ChEBI" id="CHEBI:43474"/>
        <dbReference type="ChEBI" id="CHEBI:149470"/>
        <dbReference type="ChEBI" id="CHEBI:149473"/>
        <dbReference type="ChEBI" id="CHEBI:456216"/>
    </reaction>
</comment>
<proteinExistence type="inferred from homology"/>
<evidence type="ECO:0000256" key="1">
    <source>
        <dbReference type="ARBA" id="ARBA00022490"/>
    </source>
</evidence>
<keyword evidence="11" id="KW-1185">Reference proteome</keyword>
<keyword evidence="5 9" id="KW-0093">Biotin biosynthesis</keyword>
<dbReference type="PANTHER" id="PTHR43210">
    <property type="entry name" value="DETHIOBIOTIN SYNTHETASE"/>
    <property type="match status" value="1"/>
</dbReference>
<dbReference type="RefSeq" id="WP_012673569.1">
    <property type="nucleotide sequence ID" value="NC_012438.1"/>
</dbReference>
<dbReference type="InterPro" id="IPR027417">
    <property type="entry name" value="P-loop_NTPase"/>
</dbReference>
<feature type="binding site" evidence="9">
    <location>
        <position position="50"/>
    </location>
    <ligand>
        <name>Mg(2+)</name>
        <dbReference type="ChEBI" id="CHEBI:18420"/>
    </ligand>
</feature>
<dbReference type="EC" id="6.3.3.3" evidence="9"/>
<dbReference type="GO" id="GO:0009102">
    <property type="term" value="P:biotin biosynthetic process"/>
    <property type="evidence" value="ECO:0007669"/>
    <property type="project" value="UniProtKB-UniRule"/>
</dbReference>
<keyword evidence="1 9" id="KW-0963">Cytoplasm</keyword>
<dbReference type="PANTHER" id="PTHR43210:SF2">
    <property type="entry name" value="ATP-DEPENDENT DETHIOBIOTIN SYNTHETASE BIOD 2"/>
    <property type="match status" value="1"/>
</dbReference>
<feature type="binding site" evidence="9">
    <location>
        <position position="17"/>
    </location>
    <ligand>
        <name>Mg(2+)</name>
        <dbReference type="ChEBI" id="CHEBI:18420"/>
    </ligand>
</feature>
<keyword evidence="4 9" id="KW-0547">Nucleotide-binding</keyword>
<comment type="cofactor">
    <cofactor evidence="9">
        <name>Mg(2+)</name>
        <dbReference type="ChEBI" id="CHEBI:18420"/>
    </cofactor>
</comment>
<dbReference type="SUPFAM" id="SSF52540">
    <property type="entry name" value="P-loop containing nucleoside triphosphate hydrolases"/>
    <property type="match status" value="1"/>
</dbReference>
<accession>C1DWK1</accession>
<gene>
    <name evidence="9 10" type="primary">bioD</name>
    <name evidence="10" type="ordered locus">SULAZ_1522</name>
</gene>
<feature type="binding site" evidence="9">
    <location>
        <position position="50"/>
    </location>
    <ligand>
        <name>ATP</name>
        <dbReference type="ChEBI" id="CHEBI:30616"/>
    </ligand>
</feature>
<dbReference type="eggNOG" id="COG0132">
    <property type="taxonomic scope" value="Bacteria"/>
</dbReference>
<dbReference type="NCBIfam" id="TIGR00347">
    <property type="entry name" value="bioD"/>
    <property type="match status" value="1"/>
</dbReference>
<comment type="pathway">
    <text evidence="9">Cofactor biosynthesis; biotin biosynthesis; biotin from 7,8-diaminononanoate: step 1/2.</text>
</comment>
<evidence type="ECO:0000256" key="5">
    <source>
        <dbReference type="ARBA" id="ARBA00022756"/>
    </source>
</evidence>
<dbReference type="GO" id="GO:0004141">
    <property type="term" value="F:dethiobiotin synthase activity"/>
    <property type="evidence" value="ECO:0007669"/>
    <property type="project" value="UniProtKB-UniRule"/>
</dbReference>
<feature type="active site" evidence="9">
    <location>
        <position position="38"/>
    </location>
</feature>
<dbReference type="OrthoDB" id="9802097at2"/>